<dbReference type="Gene3D" id="1.20.1250.20">
    <property type="entry name" value="MFS general substrate transporter like domains"/>
    <property type="match status" value="1"/>
</dbReference>
<feature type="transmembrane region" description="Helical" evidence="9">
    <location>
        <begin position="379"/>
        <end position="399"/>
    </location>
</feature>
<comment type="caution">
    <text evidence="10">The sequence shown here is derived from an EMBL/GenBank/DDBJ whole genome shotgun (WGS) entry which is preliminary data.</text>
</comment>
<protein>
    <submittedName>
        <fullName evidence="10">MFS transporter</fullName>
    </submittedName>
</protein>
<dbReference type="PROSITE" id="PS01023">
    <property type="entry name" value="PTR2_2"/>
    <property type="match status" value="1"/>
</dbReference>
<dbReference type="GO" id="GO:0006857">
    <property type="term" value="P:oligopeptide transport"/>
    <property type="evidence" value="ECO:0007669"/>
    <property type="project" value="InterPro"/>
</dbReference>
<keyword evidence="6 9" id="KW-1133">Transmembrane helix</keyword>
<keyword evidence="5" id="KW-0571">Peptide transport</keyword>
<dbReference type="PROSITE" id="PS01022">
    <property type="entry name" value="PTR2_1"/>
    <property type="match status" value="1"/>
</dbReference>
<dbReference type="InterPro" id="IPR005279">
    <property type="entry name" value="Dipep/tripep_permease"/>
</dbReference>
<evidence type="ECO:0000256" key="1">
    <source>
        <dbReference type="ARBA" id="ARBA00004651"/>
    </source>
</evidence>
<evidence type="ECO:0000256" key="4">
    <source>
        <dbReference type="ARBA" id="ARBA00022692"/>
    </source>
</evidence>
<proteinExistence type="inferred from homology"/>
<dbReference type="PANTHER" id="PTHR23517:SF15">
    <property type="entry name" value="PROTON-DEPENDENT OLIGOPEPTIDE FAMILY TRANSPORT PROTEIN"/>
    <property type="match status" value="1"/>
</dbReference>
<dbReference type="CDD" id="cd17346">
    <property type="entry name" value="MFS_DtpA_like"/>
    <property type="match status" value="1"/>
</dbReference>
<reference evidence="10 11" key="1">
    <citation type="submission" date="2019-01" db="EMBL/GenBank/DDBJ databases">
        <authorList>
            <person name="Chen W.-M."/>
        </authorList>
    </citation>
    <scope>NUCLEOTIDE SEQUENCE [LARGE SCALE GENOMIC DNA]</scope>
    <source>
        <strain evidence="10 11">KYPY4</strain>
    </source>
</reference>
<feature type="transmembrane region" description="Helical" evidence="9">
    <location>
        <begin position="206"/>
        <end position="225"/>
    </location>
</feature>
<keyword evidence="2 8" id="KW-0813">Transport</keyword>
<sequence length="508" mass="54267">MNTTPLPTAPAPTAPPGGTWFGHPKGLAVLFMAEMWERTSYYGMRALLVLYMVDHLFKRPDADTAVLGLEPLSGLLTAAHGPMQVQALASLVYGLYTGFVYLSPLFGGLLADRVLGRRRTVIVGGLLMALGHFLMASEAMFFVALLFLIAGNGCFKPNLCAQVGELYAPGDPRRDRAYSVYYLGVNVGAFIAPLICGTLGQTVGWHAGFGAAGVGMLLGLVFYVLNMDKLPPEAERPPSVLAAKPGLGVLAYVLAIPACVGLMLGLLALPGWLQAGLAVGVAVAAVAWLRGLPGDERPRVMALCAACAVTALFWAVYEQQGNTLQLWADQQTVWPTIAGFTIPSSWYQSFNPFMIFLFVPLLNFWWARQAARGTEPGSLAKLAIGCALCGLGFAVMIAGELSATPGQKQSLLWLTAATAVFTLGELYLSPIGLSFVSKVAPLRLVSTLMGVWFLANFFGNYGAGWLGTFYEKLPREGFFGLMLAIGLAGGALLWALHRPLQRALGQRV</sequence>
<evidence type="ECO:0000256" key="3">
    <source>
        <dbReference type="ARBA" id="ARBA00022475"/>
    </source>
</evidence>
<keyword evidence="11" id="KW-1185">Reference proteome</keyword>
<feature type="transmembrane region" description="Helical" evidence="9">
    <location>
        <begin position="411"/>
        <end position="428"/>
    </location>
</feature>
<accession>A0A437RFN0</accession>
<evidence type="ECO:0000256" key="2">
    <source>
        <dbReference type="ARBA" id="ARBA00022448"/>
    </source>
</evidence>
<dbReference type="RefSeq" id="WP_128229665.1">
    <property type="nucleotide sequence ID" value="NZ_SACR01000004.1"/>
</dbReference>
<evidence type="ECO:0000256" key="7">
    <source>
        <dbReference type="ARBA" id="ARBA00023136"/>
    </source>
</evidence>
<feature type="transmembrane region" description="Helical" evidence="9">
    <location>
        <begin position="275"/>
        <end position="293"/>
    </location>
</feature>
<gene>
    <name evidence="10" type="ORF">EOE66_15840</name>
</gene>
<dbReference type="GO" id="GO:1904680">
    <property type="term" value="F:peptide transmembrane transporter activity"/>
    <property type="evidence" value="ECO:0007669"/>
    <property type="project" value="InterPro"/>
</dbReference>
<dbReference type="PANTHER" id="PTHR23517">
    <property type="entry name" value="RESISTANCE PROTEIN MDTM, PUTATIVE-RELATED-RELATED"/>
    <property type="match status" value="1"/>
</dbReference>
<dbReference type="InterPro" id="IPR000109">
    <property type="entry name" value="POT_fam"/>
</dbReference>
<dbReference type="OrthoDB" id="9772725at2"/>
<name>A0A437RFN0_9BURK</name>
<keyword evidence="3" id="KW-1003">Cell membrane</keyword>
<feature type="transmembrane region" description="Helical" evidence="9">
    <location>
        <begin position="478"/>
        <end position="497"/>
    </location>
</feature>
<evidence type="ECO:0000256" key="6">
    <source>
        <dbReference type="ARBA" id="ARBA00022989"/>
    </source>
</evidence>
<feature type="transmembrane region" description="Helical" evidence="9">
    <location>
        <begin position="440"/>
        <end position="458"/>
    </location>
</feature>
<dbReference type="Pfam" id="PF00854">
    <property type="entry name" value="PTR2"/>
    <property type="match status" value="2"/>
</dbReference>
<feature type="transmembrane region" description="Helical" evidence="9">
    <location>
        <begin position="350"/>
        <end position="367"/>
    </location>
</feature>
<dbReference type="NCBIfam" id="TIGR00924">
    <property type="entry name" value="yjdL_sub1_fam"/>
    <property type="match status" value="1"/>
</dbReference>
<keyword evidence="7 9" id="KW-0472">Membrane</keyword>
<feature type="transmembrane region" description="Helical" evidence="9">
    <location>
        <begin position="180"/>
        <end position="200"/>
    </location>
</feature>
<evidence type="ECO:0000313" key="10">
    <source>
        <dbReference type="EMBL" id="RVU45576.1"/>
    </source>
</evidence>
<comment type="subcellular location">
    <subcellularLocation>
        <location evidence="1">Cell membrane</location>
        <topology evidence="1">Multi-pass membrane protein</topology>
    </subcellularLocation>
    <subcellularLocation>
        <location evidence="8">Membrane</location>
        <topology evidence="8">Multi-pass membrane protein</topology>
    </subcellularLocation>
</comment>
<keyword evidence="5" id="KW-0653">Protein transport</keyword>
<evidence type="ECO:0000256" key="8">
    <source>
        <dbReference type="RuleBase" id="RU003755"/>
    </source>
</evidence>
<feature type="transmembrane region" description="Helical" evidence="9">
    <location>
        <begin position="122"/>
        <end position="149"/>
    </location>
</feature>
<feature type="transmembrane region" description="Helical" evidence="9">
    <location>
        <begin position="91"/>
        <end position="110"/>
    </location>
</feature>
<dbReference type="AlphaFoldDB" id="A0A437RFN0"/>
<dbReference type="InterPro" id="IPR050171">
    <property type="entry name" value="MFS_Transporters"/>
</dbReference>
<feature type="transmembrane region" description="Helical" evidence="9">
    <location>
        <begin position="246"/>
        <end position="269"/>
    </location>
</feature>
<organism evidence="10 11">
    <name type="scientific">Rubrivivax rivuli</name>
    <dbReference type="NCBI Taxonomy" id="1862385"/>
    <lineage>
        <taxon>Bacteria</taxon>
        <taxon>Pseudomonadati</taxon>
        <taxon>Pseudomonadota</taxon>
        <taxon>Betaproteobacteria</taxon>
        <taxon>Burkholderiales</taxon>
        <taxon>Sphaerotilaceae</taxon>
        <taxon>Rubrivivax</taxon>
    </lineage>
</organism>
<dbReference type="GO" id="GO:0005886">
    <property type="term" value="C:plasma membrane"/>
    <property type="evidence" value="ECO:0007669"/>
    <property type="project" value="UniProtKB-SubCell"/>
</dbReference>
<comment type="similarity">
    <text evidence="8">Belongs to the major facilitator superfamily. Proton-dependent oligopeptide transporter (POT/PTR) (TC 2.A.17) family.</text>
</comment>
<dbReference type="InterPro" id="IPR036259">
    <property type="entry name" value="MFS_trans_sf"/>
</dbReference>
<dbReference type="EMBL" id="SACR01000004">
    <property type="protein sequence ID" value="RVU45576.1"/>
    <property type="molecule type" value="Genomic_DNA"/>
</dbReference>
<feature type="transmembrane region" description="Helical" evidence="9">
    <location>
        <begin position="300"/>
        <end position="317"/>
    </location>
</feature>
<keyword evidence="4 8" id="KW-0812">Transmembrane</keyword>
<evidence type="ECO:0000256" key="5">
    <source>
        <dbReference type="ARBA" id="ARBA00022856"/>
    </source>
</evidence>
<dbReference type="SUPFAM" id="SSF103473">
    <property type="entry name" value="MFS general substrate transporter"/>
    <property type="match status" value="1"/>
</dbReference>
<dbReference type="Proteomes" id="UP000285575">
    <property type="component" value="Unassembled WGS sequence"/>
</dbReference>
<evidence type="ECO:0000313" key="11">
    <source>
        <dbReference type="Proteomes" id="UP000285575"/>
    </source>
</evidence>
<dbReference type="InterPro" id="IPR018456">
    <property type="entry name" value="PTR2_symporter_CS"/>
</dbReference>
<evidence type="ECO:0000256" key="9">
    <source>
        <dbReference type="SAM" id="Phobius"/>
    </source>
</evidence>